<reference evidence="3 4" key="1">
    <citation type="submission" date="2020-02" db="EMBL/GenBank/DDBJ databases">
        <title>Broccoli isolated Pseudomonas sp.</title>
        <authorList>
            <person name="Fujikawa T."/>
            <person name="Sawada H."/>
        </authorList>
    </citation>
    <scope>NUCLEOTIDE SEQUENCE [LARGE SCALE GENOMIC DNA]</scope>
    <source>
        <strain evidence="3 4">JCM 32154</strain>
    </source>
</reference>
<dbReference type="GO" id="GO:0016491">
    <property type="term" value="F:oxidoreductase activity"/>
    <property type="evidence" value="ECO:0007669"/>
    <property type="project" value="UniProtKB-KW"/>
</dbReference>
<organism evidence="3 4">
    <name type="scientific">Pseudomonas laurentiana</name>
    <dbReference type="NCBI Taxonomy" id="2364649"/>
    <lineage>
        <taxon>Bacteria</taxon>
        <taxon>Pseudomonadati</taxon>
        <taxon>Pseudomonadota</taxon>
        <taxon>Gammaproteobacteria</taxon>
        <taxon>Pseudomonadales</taxon>
        <taxon>Pseudomonadaceae</taxon>
        <taxon>Pseudomonas</taxon>
    </lineage>
</organism>
<keyword evidence="4" id="KW-1185">Reference proteome</keyword>
<evidence type="ECO:0000256" key="1">
    <source>
        <dbReference type="ARBA" id="ARBA00023002"/>
    </source>
</evidence>
<keyword evidence="1" id="KW-0560">Oxidoreductase</keyword>
<proteinExistence type="predicted"/>
<dbReference type="InterPro" id="IPR006076">
    <property type="entry name" value="FAD-dep_OxRdtase"/>
</dbReference>
<feature type="non-terminal residue" evidence="3">
    <location>
        <position position="35"/>
    </location>
</feature>
<evidence type="ECO:0000313" key="3">
    <source>
        <dbReference type="EMBL" id="NES09145.1"/>
    </source>
</evidence>
<dbReference type="AlphaFoldDB" id="A0A6I5RN59"/>
<protein>
    <submittedName>
        <fullName evidence="3">FAD-dependent oxidoreductase</fullName>
    </submittedName>
</protein>
<feature type="domain" description="FAD dependent oxidoreductase" evidence="2">
    <location>
        <begin position="3"/>
        <end position="35"/>
    </location>
</feature>
<gene>
    <name evidence="3" type="ORF">G3O07_04455</name>
</gene>
<comment type="caution">
    <text evidence="3">The sequence shown here is derived from an EMBL/GenBank/DDBJ whole genome shotgun (WGS) entry which is preliminary data.</text>
</comment>
<dbReference type="InterPro" id="IPR036188">
    <property type="entry name" value="FAD/NAD-bd_sf"/>
</dbReference>
<dbReference type="Pfam" id="PF01266">
    <property type="entry name" value="DAO"/>
    <property type="match status" value="1"/>
</dbReference>
<dbReference type="Proteomes" id="UP000471751">
    <property type="component" value="Unassembled WGS sequence"/>
</dbReference>
<evidence type="ECO:0000259" key="2">
    <source>
        <dbReference type="Pfam" id="PF01266"/>
    </source>
</evidence>
<dbReference type="EMBL" id="JAAHBT010000039">
    <property type="protein sequence ID" value="NES09145.1"/>
    <property type="molecule type" value="Genomic_DNA"/>
</dbReference>
<evidence type="ECO:0000313" key="4">
    <source>
        <dbReference type="Proteomes" id="UP000471751"/>
    </source>
</evidence>
<dbReference type="Gene3D" id="3.50.50.60">
    <property type="entry name" value="FAD/NAD(P)-binding domain"/>
    <property type="match status" value="1"/>
</dbReference>
<accession>A0A6I5RN59</accession>
<name>A0A6I5RN59_9PSED</name>
<sequence length="35" mass="3899">MYDFIIIGGGIVGMSTAMQLIQVYPDAKILLLEKR</sequence>
<dbReference type="SUPFAM" id="SSF51905">
    <property type="entry name" value="FAD/NAD(P)-binding domain"/>
    <property type="match status" value="1"/>
</dbReference>